<evidence type="ECO:0000256" key="7">
    <source>
        <dbReference type="PROSITE-ProRule" id="PRU00192"/>
    </source>
</evidence>
<evidence type="ECO:0000256" key="6">
    <source>
        <dbReference type="ARBA" id="ARBA00023319"/>
    </source>
</evidence>
<dbReference type="GO" id="GO:0005911">
    <property type="term" value="C:cell-cell junction"/>
    <property type="evidence" value="ECO:0007669"/>
    <property type="project" value="TreeGrafter"/>
</dbReference>
<dbReference type="InterPro" id="IPR003598">
    <property type="entry name" value="Ig_sub2"/>
</dbReference>
<dbReference type="Pfam" id="PF13927">
    <property type="entry name" value="Ig_3"/>
    <property type="match status" value="2"/>
</dbReference>
<keyword evidence="3 9" id="KW-0472">Membrane</keyword>
<feature type="chain" id="PRO_5044647725" evidence="10">
    <location>
        <begin position="25"/>
        <end position="519"/>
    </location>
</feature>
<feature type="domain" description="Ig-like" evidence="12">
    <location>
        <begin position="140"/>
        <end position="231"/>
    </location>
</feature>
<evidence type="ECO:0000256" key="4">
    <source>
        <dbReference type="ARBA" id="ARBA00023157"/>
    </source>
</evidence>
<dbReference type="RefSeq" id="XP_019637907.1">
    <property type="nucleotide sequence ID" value="XM_019782348.1"/>
</dbReference>
<keyword evidence="10" id="KW-0732">Signal</keyword>
<feature type="domain" description="SH3" evidence="11">
    <location>
        <begin position="435"/>
        <end position="494"/>
    </location>
</feature>
<comment type="subcellular location">
    <subcellularLocation>
        <location evidence="1">Membrane</location>
        <topology evidence="1">Single-pass type I membrane protein</topology>
    </subcellularLocation>
</comment>
<dbReference type="SUPFAM" id="SSF50044">
    <property type="entry name" value="SH3-domain"/>
    <property type="match status" value="1"/>
</dbReference>
<dbReference type="PANTHER" id="PTHR11640:SF164">
    <property type="entry name" value="MAM DOMAIN-CONTAINING GLYCOSYLPHOSPHATIDYLINOSITOL ANCHOR PROTEIN 1"/>
    <property type="match status" value="1"/>
</dbReference>
<dbReference type="InterPro" id="IPR051275">
    <property type="entry name" value="Cell_adhesion_signaling"/>
</dbReference>
<keyword evidence="6" id="KW-0393">Immunoglobulin domain</keyword>
<keyword evidence="9" id="KW-1133">Transmembrane helix</keyword>
<evidence type="ECO:0000313" key="13">
    <source>
        <dbReference type="Proteomes" id="UP000515135"/>
    </source>
</evidence>
<feature type="signal peptide" evidence="10">
    <location>
        <begin position="1"/>
        <end position="24"/>
    </location>
</feature>
<accession>A0A6P5A837</accession>
<feature type="region of interest" description="Disordered" evidence="8">
    <location>
        <begin position="391"/>
        <end position="422"/>
    </location>
</feature>
<dbReference type="GO" id="GO:0098609">
    <property type="term" value="P:cell-cell adhesion"/>
    <property type="evidence" value="ECO:0007669"/>
    <property type="project" value="TreeGrafter"/>
</dbReference>
<dbReference type="PROSITE" id="PS50835">
    <property type="entry name" value="IG_LIKE"/>
    <property type="match status" value="2"/>
</dbReference>
<gene>
    <name evidence="14 15" type="primary">LOC109480184</name>
</gene>
<evidence type="ECO:0000256" key="5">
    <source>
        <dbReference type="ARBA" id="ARBA00023180"/>
    </source>
</evidence>
<evidence type="ECO:0000256" key="2">
    <source>
        <dbReference type="ARBA" id="ARBA00022443"/>
    </source>
</evidence>
<feature type="transmembrane region" description="Helical" evidence="9">
    <location>
        <begin position="341"/>
        <end position="365"/>
    </location>
</feature>
<evidence type="ECO:0000313" key="14">
    <source>
        <dbReference type="RefSeq" id="XP_019637906.1"/>
    </source>
</evidence>
<evidence type="ECO:0000256" key="9">
    <source>
        <dbReference type="SAM" id="Phobius"/>
    </source>
</evidence>
<feature type="domain" description="Ig-like" evidence="12">
    <location>
        <begin position="237"/>
        <end position="328"/>
    </location>
</feature>
<dbReference type="SMART" id="SM00409">
    <property type="entry name" value="IG"/>
    <property type="match status" value="3"/>
</dbReference>
<dbReference type="RefSeq" id="XP_019637906.1">
    <property type="nucleotide sequence ID" value="XM_019782347.1"/>
</dbReference>
<dbReference type="InterPro" id="IPR001452">
    <property type="entry name" value="SH3_domain"/>
</dbReference>
<dbReference type="GO" id="GO:0050839">
    <property type="term" value="F:cell adhesion molecule binding"/>
    <property type="evidence" value="ECO:0007669"/>
    <property type="project" value="TreeGrafter"/>
</dbReference>
<evidence type="ECO:0000259" key="11">
    <source>
        <dbReference type="PROSITE" id="PS50002"/>
    </source>
</evidence>
<dbReference type="FunFam" id="2.60.40.10:FF:000032">
    <property type="entry name" value="palladin isoform X1"/>
    <property type="match status" value="1"/>
</dbReference>
<dbReference type="SMART" id="SM00408">
    <property type="entry name" value="IGc2"/>
    <property type="match status" value="2"/>
</dbReference>
<name>A0A6P5A837_BRABE</name>
<dbReference type="CDD" id="cd12087">
    <property type="entry name" value="TM_EGFR-like"/>
    <property type="match status" value="1"/>
</dbReference>
<reference evidence="14 15" key="1">
    <citation type="submission" date="2025-04" db="UniProtKB">
        <authorList>
            <consortium name="RefSeq"/>
        </authorList>
    </citation>
    <scope>IDENTIFICATION</scope>
    <source>
        <tissue evidence="14 15">Gonad</tissue>
    </source>
</reference>
<dbReference type="Proteomes" id="UP000515135">
    <property type="component" value="Unplaced"/>
</dbReference>
<dbReference type="GeneID" id="109480184"/>
<dbReference type="SUPFAM" id="SSF48726">
    <property type="entry name" value="Immunoglobulin"/>
    <property type="match status" value="3"/>
</dbReference>
<dbReference type="InterPro" id="IPR036179">
    <property type="entry name" value="Ig-like_dom_sf"/>
</dbReference>
<dbReference type="SMART" id="SM00326">
    <property type="entry name" value="SH3"/>
    <property type="match status" value="1"/>
</dbReference>
<dbReference type="InterPro" id="IPR007110">
    <property type="entry name" value="Ig-like_dom"/>
</dbReference>
<dbReference type="InterPro" id="IPR003599">
    <property type="entry name" value="Ig_sub"/>
</dbReference>
<keyword evidence="9" id="KW-0812">Transmembrane</keyword>
<dbReference type="PANTHER" id="PTHR11640">
    <property type="entry name" value="NEPHRIN"/>
    <property type="match status" value="1"/>
</dbReference>
<dbReference type="GO" id="GO:0005886">
    <property type="term" value="C:plasma membrane"/>
    <property type="evidence" value="ECO:0007669"/>
    <property type="project" value="TreeGrafter"/>
</dbReference>
<dbReference type="Pfam" id="PF07686">
    <property type="entry name" value="V-set"/>
    <property type="match status" value="1"/>
</dbReference>
<dbReference type="InterPro" id="IPR036028">
    <property type="entry name" value="SH3-like_dom_sf"/>
</dbReference>
<dbReference type="Gene3D" id="2.60.40.10">
    <property type="entry name" value="Immunoglobulins"/>
    <property type="match status" value="3"/>
</dbReference>
<dbReference type="InterPro" id="IPR013783">
    <property type="entry name" value="Ig-like_fold"/>
</dbReference>
<evidence type="ECO:0000256" key="1">
    <source>
        <dbReference type="ARBA" id="ARBA00004479"/>
    </source>
</evidence>
<dbReference type="FunFam" id="2.30.30.40:FF:000072">
    <property type="entry name" value="Unconventional Myosin IB"/>
    <property type="match status" value="1"/>
</dbReference>
<dbReference type="AlphaFoldDB" id="A0A6P5A837"/>
<dbReference type="Pfam" id="PF14604">
    <property type="entry name" value="SH3_9"/>
    <property type="match status" value="1"/>
</dbReference>
<protein>
    <submittedName>
        <fullName evidence="14 15">Hemicentin-2-like</fullName>
    </submittedName>
</protein>
<keyword evidence="5" id="KW-0325">Glycoprotein</keyword>
<evidence type="ECO:0000259" key="12">
    <source>
        <dbReference type="PROSITE" id="PS50835"/>
    </source>
</evidence>
<organism evidence="13 14">
    <name type="scientific">Branchiostoma belcheri</name>
    <name type="common">Amphioxus</name>
    <dbReference type="NCBI Taxonomy" id="7741"/>
    <lineage>
        <taxon>Eukaryota</taxon>
        <taxon>Metazoa</taxon>
        <taxon>Chordata</taxon>
        <taxon>Cephalochordata</taxon>
        <taxon>Leptocardii</taxon>
        <taxon>Amphioxiformes</taxon>
        <taxon>Branchiostomatidae</taxon>
        <taxon>Branchiostoma</taxon>
    </lineage>
</organism>
<dbReference type="CDD" id="cd00096">
    <property type="entry name" value="Ig"/>
    <property type="match status" value="1"/>
</dbReference>
<dbReference type="KEGG" id="bbel:109480184"/>
<dbReference type="InterPro" id="IPR013106">
    <property type="entry name" value="Ig_V-set"/>
</dbReference>
<evidence type="ECO:0000256" key="10">
    <source>
        <dbReference type="SAM" id="SignalP"/>
    </source>
</evidence>
<keyword evidence="13" id="KW-1185">Reference proteome</keyword>
<sequence>MKTSASYTLVLLWTLAGNTATVESQSQIGLALPDDVNTVVGDPSVLPADYSTELPVISITWSKLDSESEKRRNTIMSYDPNTGTVNAFGEYKNRVSLADKASLRIDSTDLSDAGTYVLSLLIEDIGTEEGFITLNVMVPPTIEVGPSDPYVAEWGETVTLTCLVTNAIPPITFLRWEKDGIPVDGIAEQSKYSGGNLDSPSLLIRHVMRGDAGRYTCIANHPVRPAAANIRLDVLFPASIISFTDSTSATEADPITLQCVADGNPPPNITWVKDGGRLKSPPRSQPVSKDVRASSLVLPRVRLNDTGEYKCTASNGIGKSEARTMRLSIRAATKKLTSATVAVIVGATAGGLWLVICVLLVVWFIRRRRSQKEKKKFAFYYNIGRRDQGRMEGKMEMEEDREPPPYASLPEKPTNQKSGYAGIETMRKSASQKFKERRYAKALYAYGPREENELSLEPDDVIEVLEGEDGGWCLGYLRGRIGLFPSNYVQFIPARQVMAAKAGVHCKDIEDETPSKRSI</sequence>
<keyword evidence="2 7" id="KW-0728">SH3 domain</keyword>
<evidence type="ECO:0000256" key="3">
    <source>
        <dbReference type="ARBA" id="ARBA00023136"/>
    </source>
</evidence>
<evidence type="ECO:0000256" key="8">
    <source>
        <dbReference type="SAM" id="MobiDB-lite"/>
    </source>
</evidence>
<proteinExistence type="predicted"/>
<dbReference type="PROSITE" id="PS50002">
    <property type="entry name" value="SH3"/>
    <property type="match status" value="1"/>
</dbReference>
<dbReference type="Gene3D" id="2.30.30.40">
    <property type="entry name" value="SH3 Domains"/>
    <property type="match status" value="1"/>
</dbReference>
<keyword evidence="4" id="KW-1015">Disulfide bond</keyword>
<evidence type="ECO:0000313" key="15">
    <source>
        <dbReference type="RefSeq" id="XP_019637907.1"/>
    </source>
</evidence>
<dbReference type="OrthoDB" id="5982258at2759"/>